<feature type="non-terminal residue" evidence="8">
    <location>
        <position position="241"/>
    </location>
</feature>
<dbReference type="PANTHER" id="PTHR11453:SF82">
    <property type="entry name" value="BORON TRANSPORTER 1"/>
    <property type="match status" value="1"/>
</dbReference>
<dbReference type="Pfam" id="PF00955">
    <property type="entry name" value="HCO3_cotransp"/>
    <property type="match status" value="1"/>
</dbReference>
<keyword evidence="9" id="KW-1185">Reference proteome</keyword>
<evidence type="ECO:0000313" key="8">
    <source>
        <dbReference type="EMBL" id="PNG99558.1"/>
    </source>
</evidence>
<accession>A0A2J7ZH17</accession>
<comment type="caution">
    <text evidence="8">The sequence shown here is derived from an EMBL/GenBank/DDBJ whole genome shotgun (WGS) entry which is preliminary data.</text>
</comment>
<protein>
    <submittedName>
        <fullName evidence="8">Putative boron transporter 2</fullName>
    </submittedName>
</protein>
<evidence type="ECO:0000256" key="3">
    <source>
        <dbReference type="ARBA" id="ARBA00022692"/>
    </source>
</evidence>
<dbReference type="InterPro" id="IPR011531">
    <property type="entry name" value="HCO3_transpt-like_TM_dom"/>
</dbReference>
<feature type="compositionally biased region" description="Pro residues" evidence="6">
    <location>
        <begin position="177"/>
        <end position="186"/>
    </location>
</feature>
<dbReference type="GO" id="GO:0005886">
    <property type="term" value="C:plasma membrane"/>
    <property type="evidence" value="ECO:0007669"/>
    <property type="project" value="TreeGrafter"/>
</dbReference>
<sequence>GGQEATAAAAGTAGGPHGCTLPLRVVEQRLSNLLQSLGVAACLFAAPAIRQIPEVPWAALWGYFAFMAIESFQGSQLVDRALLLLTDPSKRGSLLTGGPHAPYLETVPYATTAAFTLLQILLLAGLWALVTWAGVAGIAFPLPIMALVPVRRYLLPRVFRREHLAELDAAEYEQAPPASPPLPPFTPLSSALDSGPAVGDAAAAAGGAAGAADREAEREVIAAEHAGLQPVHHLTRSELRQ</sequence>
<dbReference type="AlphaFoldDB" id="A0A2J7ZH17"/>
<dbReference type="GO" id="GO:0006820">
    <property type="term" value="P:monoatomic anion transport"/>
    <property type="evidence" value="ECO:0007669"/>
    <property type="project" value="InterPro"/>
</dbReference>
<dbReference type="Proteomes" id="UP000236333">
    <property type="component" value="Unassembled WGS sequence"/>
</dbReference>
<keyword evidence="3" id="KW-0812">Transmembrane</keyword>
<evidence type="ECO:0000256" key="1">
    <source>
        <dbReference type="ARBA" id="ARBA00004141"/>
    </source>
</evidence>
<comment type="subcellular location">
    <subcellularLocation>
        <location evidence="1">Membrane</location>
        <topology evidence="1">Multi-pass membrane protein</topology>
    </subcellularLocation>
</comment>
<proteinExistence type="inferred from homology"/>
<comment type="similarity">
    <text evidence="2">Belongs to the anion exchanger (TC 2.A.31.3) family.</text>
</comment>
<keyword evidence="5" id="KW-0472">Membrane</keyword>
<keyword evidence="4" id="KW-1133">Transmembrane helix</keyword>
<evidence type="ECO:0000259" key="7">
    <source>
        <dbReference type="Pfam" id="PF00955"/>
    </source>
</evidence>
<dbReference type="GO" id="GO:0050801">
    <property type="term" value="P:monoatomic ion homeostasis"/>
    <property type="evidence" value="ECO:0007669"/>
    <property type="project" value="TreeGrafter"/>
</dbReference>
<dbReference type="OrthoDB" id="1735926at2759"/>
<feature type="region of interest" description="Disordered" evidence="6">
    <location>
        <begin position="172"/>
        <end position="210"/>
    </location>
</feature>
<organism evidence="8 9">
    <name type="scientific">Tetrabaena socialis</name>
    <dbReference type="NCBI Taxonomy" id="47790"/>
    <lineage>
        <taxon>Eukaryota</taxon>
        <taxon>Viridiplantae</taxon>
        <taxon>Chlorophyta</taxon>
        <taxon>core chlorophytes</taxon>
        <taxon>Chlorophyceae</taxon>
        <taxon>CS clade</taxon>
        <taxon>Chlamydomonadales</taxon>
        <taxon>Tetrabaenaceae</taxon>
        <taxon>Tetrabaena</taxon>
    </lineage>
</organism>
<evidence type="ECO:0000256" key="6">
    <source>
        <dbReference type="SAM" id="MobiDB-lite"/>
    </source>
</evidence>
<evidence type="ECO:0000256" key="4">
    <source>
        <dbReference type="ARBA" id="ARBA00022989"/>
    </source>
</evidence>
<feature type="domain" description="Bicarbonate transporter-like transmembrane" evidence="7">
    <location>
        <begin position="23"/>
        <end position="170"/>
    </location>
</feature>
<gene>
    <name evidence="8" type="ORF">TSOC_014661</name>
</gene>
<evidence type="ECO:0000256" key="5">
    <source>
        <dbReference type="ARBA" id="ARBA00023136"/>
    </source>
</evidence>
<reference evidence="8 9" key="1">
    <citation type="journal article" date="2017" name="Mol. Biol. Evol.">
        <title>The 4-celled Tetrabaena socialis nuclear genome reveals the essential components for genetic control of cell number at the origin of multicellularity in the volvocine lineage.</title>
        <authorList>
            <person name="Featherston J."/>
            <person name="Arakaki Y."/>
            <person name="Hanschen E.R."/>
            <person name="Ferris P.J."/>
            <person name="Michod R.E."/>
            <person name="Olson B.J.S.C."/>
            <person name="Nozaki H."/>
            <person name="Durand P.M."/>
        </authorList>
    </citation>
    <scope>NUCLEOTIDE SEQUENCE [LARGE SCALE GENOMIC DNA]</scope>
    <source>
        <strain evidence="8 9">NIES-571</strain>
    </source>
</reference>
<dbReference type="EMBL" id="PGGS01002602">
    <property type="protein sequence ID" value="PNG99558.1"/>
    <property type="molecule type" value="Genomic_DNA"/>
</dbReference>
<evidence type="ECO:0000256" key="2">
    <source>
        <dbReference type="ARBA" id="ARBA00006262"/>
    </source>
</evidence>
<evidence type="ECO:0000313" key="9">
    <source>
        <dbReference type="Proteomes" id="UP000236333"/>
    </source>
</evidence>
<feature type="compositionally biased region" description="Low complexity" evidence="6">
    <location>
        <begin position="187"/>
        <end position="206"/>
    </location>
</feature>
<dbReference type="PANTHER" id="PTHR11453">
    <property type="entry name" value="ANION EXCHANGE PROTEIN"/>
    <property type="match status" value="1"/>
</dbReference>
<dbReference type="GO" id="GO:0005452">
    <property type="term" value="F:solute:inorganic anion antiporter activity"/>
    <property type="evidence" value="ECO:0007669"/>
    <property type="project" value="InterPro"/>
</dbReference>
<feature type="non-terminal residue" evidence="8">
    <location>
        <position position="1"/>
    </location>
</feature>
<dbReference type="InterPro" id="IPR003020">
    <property type="entry name" value="HCO3_transpt_euk"/>
</dbReference>
<name>A0A2J7ZH17_9CHLO</name>